<dbReference type="KEGG" id="vta:B1002"/>
<gene>
    <name evidence="2" type="ORF">VTAP4600_B1002</name>
</gene>
<dbReference type="SUPFAM" id="SSF55729">
    <property type="entry name" value="Acyl-CoA N-acyltransferases (Nat)"/>
    <property type="match status" value="1"/>
</dbReference>
<organism evidence="2 3">
    <name type="scientific">Vibrio tapetis subsp. tapetis</name>
    <dbReference type="NCBI Taxonomy" id="1671868"/>
    <lineage>
        <taxon>Bacteria</taxon>
        <taxon>Pseudomonadati</taxon>
        <taxon>Pseudomonadota</taxon>
        <taxon>Gammaproteobacteria</taxon>
        <taxon>Vibrionales</taxon>
        <taxon>Vibrionaceae</taxon>
        <taxon>Vibrio</taxon>
    </lineage>
</organism>
<sequence>MTIKCISWQQALPVRHQVLWPTKAPDFCKIEGDELAYYYGYFVKNQLVAVASIYLDGNKARLRKFATLSAYQSQGIGTKLISHILKELNSSDVTTFWCDARASAVGFYQRLGFIVEGELFYKEQVSYYKMSRRI</sequence>
<dbReference type="RefSeq" id="WP_102524820.1">
    <property type="nucleotide sequence ID" value="NZ_LT960612.1"/>
</dbReference>
<dbReference type="PROSITE" id="PS51186">
    <property type="entry name" value="GNAT"/>
    <property type="match status" value="1"/>
</dbReference>
<evidence type="ECO:0000259" key="1">
    <source>
        <dbReference type="PROSITE" id="PS51186"/>
    </source>
</evidence>
<dbReference type="InterPro" id="IPR016181">
    <property type="entry name" value="Acyl_CoA_acyltransferase"/>
</dbReference>
<keyword evidence="3" id="KW-1185">Reference proteome</keyword>
<accession>A0A2N8ZL26</accession>
<dbReference type="Pfam" id="PF13673">
    <property type="entry name" value="Acetyltransf_10"/>
    <property type="match status" value="1"/>
</dbReference>
<dbReference type="AlphaFoldDB" id="A0A2N8ZL26"/>
<dbReference type="CDD" id="cd04301">
    <property type="entry name" value="NAT_SF"/>
    <property type="match status" value="1"/>
</dbReference>
<proteinExistence type="predicted"/>
<dbReference type="InterPro" id="IPR000182">
    <property type="entry name" value="GNAT_dom"/>
</dbReference>
<reference evidence="2 3" key="1">
    <citation type="submission" date="2017-10" db="EMBL/GenBank/DDBJ databases">
        <authorList>
            <person name="Banno H."/>
            <person name="Chua N.-H."/>
        </authorList>
    </citation>
    <scope>NUCLEOTIDE SEQUENCE [LARGE SCALE GENOMIC DNA]</scope>
    <source>
        <strain evidence="2">Vibrio tapetis CECT4600</strain>
    </source>
</reference>
<protein>
    <recommendedName>
        <fullName evidence="1">N-acetyltransferase domain-containing protein</fullName>
    </recommendedName>
</protein>
<dbReference type="Proteomes" id="UP000235828">
    <property type="component" value="Chromosome B"/>
</dbReference>
<dbReference type="EMBL" id="LT960612">
    <property type="protein sequence ID" value="SON52613.1"/>
    <property type="molecule type" value="Genomic_DNA"/>
</dbReference>
<dbReference type="OrthoDB" id="1178186at2"/>
<evidence type="ECO:0000313" key="2">
    <source>
        <dbReference type="EMBL" id="SON52613.1"/>
    </source>
</evidence>
<dbReference type="Gene3D" id="3.40.630.30">
    <property type="match status" value="1"/>
</dbReference>
<feature type="domain" description="N-acetyltransferase" evidence="1">
    <location>
        <begin position="1"/>
        <end position="134"/>
    </location>
</feature>
<name>A0A2N8ZL26_9VIBR</name>
<evidence type="ECO:0000313" key="3">
    <source>
        <dbReference type="Proteomes" id="UP000235828"/>
    </source>
</evidence>
<dbReference type="GO" id="GO:0016747">
    <property type="term" value="F:acyltransferase activity, transferring groups other than amino-acyl groups"/>
    <property type="evidence" value="ECO:0007669"/>
    <property type="project" value="InterPro"/>
</dbReference>